<evidence type="ECO:0000256" key="1">
    <source>
        <dbReference type="SAM" id="SignalP"/>
    </source>
</evidence>
<accession>A0AAI8VFD6</accession>
<reference evidence="2" key="1">
    <citation type="submission" date="2023-10" db="EMBL/GenBank/DDBJ databases">
        <authorList>
            <person name="Hackl T."/>
        </authorList>
    </citation>
    <scope>NUCLEOTIDE SEQUENCE</scope>
</reference>
<keyword evidence="3" id="KW-1185">Reference proteome</keyword>
<dbReference type="EMBL" id="CAUWAG010000006">
    <property type="protein sequence ID" value="CAJ2503867.1"/>
    <property type="molecule type" value="Genomic_DNA"/>
</dbReference>
<dbReference type="AlphaFoldDB" id="A0AAI8VFD6"/>
<name>A0AAI8VFD6_9PEZI</name>
<protein>
    <submittedName>
        <fullName evidence="2">Uu.00g112610.m01.CDS01</fullName>
    </submittedName>
</protein>
<feature type="chain" id="PRO_5042574981" evidence="1">
    <location>
        <begin position="17"/>
        <end position="113"/>
    </location>
</feature>
<feature type="signal peptide" evidence="1">
    <location>
        <begin position="1"/>
        <end position="16"/>
    </location>
</feature>
<organism evidence="2 3">
    <name type="scientific">Anthostomella pinea</name>
    <dbReference type="NCBI Taxonomy" id="933095"/>
    <lineage>
        <taxon>Eukaryota</taxon>
        <taxon>Fungi</taxon>
        <taxon>Dikarya</taxon>
        <taxon>Ascomycota</taxon>
        <taxon>Pezizomycotina</taxon>
        <taxon>Sordariomycetes</taxon>
        <taxon>Xylariomycetidae</taxon>
        <taxon>Xylariales</taxon>
        <taxon>Xylariaceae</taxon>
        <taxon>Anthostomella</taxon>
    </lineage>
</organism>
<proteinExistence type="predicted"/>
<keyword evidence="1" id="KW-0732">Signal</keyword>
<sequence length="113" mass="11908">MQISSLFLGLLGLALGTAILPQRRTTETITYTLPDGHGVNGTMVIDKSKAKDYFKSATASTSTKDSGVVGSLTTHSAHSNTGSVDVADDVPQCSQDCSKWCSGTIILGPIYWI</sequence>
<gene>
    <name evidence="2" type="ORF">KHLLAP_LOCUS4335</name>
</gene>
<evidence type="ECO:0000313" key="2">
    <source>
        <dbReference type="EMBL" id="CAJ2503867.1"/>
    </source>
</evidence>
<comment type="caution">
    <text evidence="2">The sequence shown here is derived from an EMBL/GenBank/DDBJ whole genome shotgun (WGS) entry which is preliminary data.</text>
</comment>
<evidence type="ECO:0000313" key="3">
    <source>
        <dbReference type="Proteomes" id="UP001295740"/>
    </source>
</evidence>
<dbReference type="Proteomes" id="UP001295740">
    <property type="component" value="Unassembled WGS sequence"/>
</dbReference>